<dbReference type="WBParaSite" id="maker-unitig_25357-snap-gene-0.2-mRNA-1">
    <property type="protein sequence ID" value="maker-unitig_25357-snap-gene-0.2-mRNA-1"/>
    <property type="gene ID" value="maker-unitig_25357-snap-gene-0.2"/>
</dbReference>
<dbReference type="AlphaFoldDB" id="A0A1I8F984"/>
<dbReference type="Proteomes" id="UP000095280">
    <property type="component" value="Unplaced"/>
</dbReference>
<name>A0A1I8F984_9PLAT</name>
<sequence length="24" mass="2853">MPTGPSHKRLISITKEFNIFYLLF</sequence>
<proteinExistence type="predicted"/>
<organism evidence="1 2">
    <name type="scientific">Macrostomum lignano</name>
    <dbReference type="NCBI Taxonomy" id="282301"/>
    <lineage>
        <taxon>Eukaryota</taxon>
        <taxon>Metazoa</taxon>
        <taxon>Spiralia</taxon>
        <taxon>Lophotrochozoa</taxon>
        <taxon>Platyhelminthes</taxon>
        <taxon>Rhabditophora</taxon>
        <taxon>Macrostomorpha</taxon>
        <taxon>Macrostomida</taxon>
        <taxon>Macrostomidae</taxon>
        <taxon>Macrostomum</taxon>
    </lineage>
</organism>
<evidence type="ECO:0000313" key="2">
    <source>
        <dbReference type="WBParaSite" id="maker-unitig_25357-snap-gene-0.2-mRNA-1"/>
    </source>
</evidence>
<keyword evidence="1" id="KW-1185">Reference proteome</keyword>
<evidence type="ECO:0000313" key="1">
    <source>
        <dbReference type="Proteomes" id="UP000095280"/>
    </source>
</evidence>
<protein>
    <submittedName>
        <fullName evidence="2">Uncharacterized protein</fullName>
    </submittedName>
</protein>
<accession>A0A1I8F984</accession>
<reference evidence="2" key="1">
    <citation type="submission" date="2016-11" db="UniProtKB">
        <authorList>
            <consortium name="WormBaseParasite"/>
        </authorList>
    </citation>
    <scope>IDENTIFICATION</scope>
</reference>